<dbReference type="Proteomes" id="UP001362999">
    <property type="component" value="Unassembled WGS sequence"/>
</dbReference>
<evidence type="ECO:0000313" key="2">
    <source>
        <dbReference type="Proteomes" id="UP001362999"/>
    </source>
</evidence>
<dbReference type="EMBL" id="JAWWNJ010000028">
    <property type="protein sequence ID" value="KAK7028416.1"/>
    <property type="molecule type" value="Genomic_DNA"/>
</dbReference>
<evidence type="ECO:0000313" key="1">
    <source>
        <dbReference type="EMBL" id="KAK7028416.1"/>
    </source>
</evidence>
<sequence length="56" mass="6362">MDTMIAPAQHYIPTRLHSLFPHPAQDPAQKRRYIAVLTSRNADVPCALVRDVYTKS</sequence>
<protein>
    <submittedName>
        <fullName evidence="1">Uncharacterized protein</fullName>
    </submittedName>
</protein>
<name>A0AAW0BNZ8_9AGAR</name>
<gene>
    <name evidence="1" type="ORF">R3P38DRAFT_2936359</name>
</gene>
<dbReference type="AlphaFoldDB" id="A0AAW0BNZ8"/>
<proteinExistence type="predicted"/>
<keyword evidence="2" id="KW-1185">Reference proteome</keyword>
<accession>A0AAW0BNZ8</accession>
<comment type="caution">
    <text evidence="1">The sequence shown here is derived from an EMBL/GenBank/DDBJ whole genome shotgun (WGS) entry which is preliminary data.</text>
</comment>
<reference evidence="1 2" key="1">
    <citation type="journal article" date="2024" name="J Genomics">
        <title>Draft genome sequencing and assembly of Favolaschia claudopus CIRM-BRFM 2984 isolated from oak limbs.</title>
        <authorList>
            <person name="Navarro D."/>
            <person name="Drula E."/>
            <person name="Chaduli D."/>
            <person name="Cazenave R."/>
            <person name="Ahrendt S."/>
            <person name="Wang J."/>
            <person name="Lipzen A."/>
            <person name="Daum C."/>
            <person name="Barry K."/>
            <person name="Grigoriev I.V."/>
            <person name="Favel A."/>
            <person name="Rosso M.N."/>
            <person name="Martin F."/>
        </authorList>
    </citation>
    <scope>NUCLEOTIDE SEQUENCE [LARGE SCALE GENOMIC DNA]</scope>
    <source>
        <strain evidence="1 2">CIRM-BRFM 2984</strain>
    </source>
</reference>
<organism evidence="1 2">
    <name type="scientific">Favolaschia claudopus</name>
    <dbReference type="NCBI Taxonomy" id="2862362"/>
    <lineage>
        <taxon>Eukaryota</taxon>
        <taxon>Fungi</taxon>
        <taxon>Dikarya</taxon>
        <taxon>Basidiomycota</taxon>
        <taxon>Agaricomycotina</taxon>
        <taxon>Agaricomycetes</taxon>
        <taxon>Agaricomycetidae</taxon>
        <taxon>Agaricales</taxon>
        <taxon>Marasmiineae</taxon>
        <taxon>Mycenaceae</taxon>
        <taxon>Favolaschia</taxon>
    </lineage>
</organism>